<dbReference type="EMBL" id="SOJN01000038">
    <property type="protein sequence ID" value="TET46939.1"/>
    <property type="molecule type" value="Genomic_DNA"/>
</dbReference>
<evidence type="ECO:0000313" key="12">
    <source>
        <dbReference type="Proteomes" id="UP000315534"/>
    </source>
</evidence>
<comment type="function">
    <text evidence="8">Catalyzes the formation of 6,7-dimethyl-8-ribityllumazine by condensation of 5-amino-6-(D-ribitylamino)uracil with 3,4-dihydroxy-2-butanone 4-phosphate. This is the penultimate step in the biosynthesis of riboflavin.</text>
</comment>
<name>A0A523UX18_UNCT6</name>
<feature type="binding site" evidence="8">
    <location>
        <position position="22"/>
    </location>
    <ligand>
        <name>5-amino-6-(D-ribitylamino)uracil</name>
        <dbReference type="ChEBI" id="CHEBI:15934"/>
    </ligand>
</feature>
<evidence type="ECO:0000256" key="5">
    <source>
        <dbReference type="ARBA" id="ARBA00022679"/>
    </source>
</evidence>
<dbReference type="GO" id="GO:0009231">
    <property type="term" value="P:riboflavin biosynthetic process"/>
    <property type="evidence" value="ECO:0007669"/>
    <property type="project" value="UniProtKB-UniRule"/>
</dbReference>
<evidence type="ECO:0000313" key="9">
    <source>
        <dbReference type="EMBL" id="TET46939.1"/>
    </source>
</evidence>
<keyword evidence="4 8" id="KW-0686">Riboflavin biosynthesis</keyword>
<reference evidence="11 12" key="1">
    <citation type="submission" date="2019-03" db="EMBL/GenBank/DDBJ databases">
        <title>Metabolic potential of uncultured bacteria and archaea associated with petroleum seepage in deep-sea sediments.</title>
        <authorList>
            <person name="Dong X."/>
            <person name="Hubert C."/>
        </authorList>
    </citation>
    <scope>NUCLEOTIDE SEQUENCE [LARGE SCALE GENOMIC DNA]</scope>
    <source>
        <strain evidence="10">E29_bin36</strain>
        <strain evidence="9">E44_bin18</strain>
    </source>
</reference>
<evidence type="ECO:0000256" key="6">
    <source>
        <dbReference type="ARBA" id="ARBA00048785"/>
    </source>
</evidence>
<feature type="binding site" evidence="8">
    <location>
        <begin position="85"/>
        <end position="86"/>
    </location>
    <ligand>
        <name>(2S)-2-hydroxy-3-oxobutyl phosphate</name>
        <dbReference type="ChEBI" id="CHEBI:58830"/>
    </ligand>
</feature>
<dbReference type="NCBIfam" id="TIGR00114">
    <property type="entry name" value="lumazine-synth"/>
    <property type="match status" value="1"/>
</dbReference>
<comment type="similarity">
    <text evidence="2 8">Belongs to the DMRL synthase family.</text>
</comment>
<comment type="pathway">
    <text evidence="1 8">Cofactor biosynthesis; riboflavin biosynthesis; riboflavin from 2-hydroxy-3-oxobutyl phosphate and 5-amino-6-(D-ribitylamino)uracil: step 1/2.</text>
</comment>
<feature type="binding site" evidence="8">
    <location>
        <position position="113"/>
    </location>
    <ligand>
        <name>5-amino-6-(D-ribitylamino)uracil</name>
        <dbReference type="ChEBI" id="CHEBI:15934"/>
    </ligand>
</feature>
<gene>
    <name evidence="8" type="primary">ribH</name>
    <name evidence="10" type="ORF">E3J38_06055</name>
    <name evidence="9" type="ORF">E3J62_02955</name>
</gene>
<feature type="binding site" evidence="8">
    <location>
        <position position="127"/>
    </location>
    <ligand>
        <name>(2S)-2-hydroxy-3-oxobutyl phosphate</name>
        <dbReference type="ChEBI" id="CHEBI:58830"/>
    </ligand>
</feature>
<dbReference type="Proteomes" id="UP000315525">
    <property type="component" value="Unassembled WGS sequence"/>
</dbReference>
<dbReference type="AlphaFoldDB" id="A0A523UX18"/>
<evidence type="ECO:0000256" key="7">
    <source>
        <dbReference type="ARBA" id="ARBA00072606"/>
    </source>
</evidence>
<feature type="binding site" evidence="8">
    <location>
        <begin position="56"/>
        <end position="58"/>
    </location>
    <ligand>
        <name>5-amino-6-(D-ribitylamino)uracil</name>
        <dbReference type="ChEBI" id="CHEBI:15934"/>
    </ligand>
</feature>
<dbReference type="CDD" id="cd09209">
    <property type="entry name" value="Lumazine_synthase-I"/>
    <property type="match status" value="1"/>
</dbReference>
<dbReference type="InterPro" id="IPR002180">
    <property type="entry name" value="LS/RS"/>
</dbReference>
<dbReference type="SUPFAM" id="SSF52121">
    <property type="entry name" value="Lumazine synthase"/>
    <property type="match status" value="1"/>
</dbReference>
<sequence length="157" mass="17139">MKEFEGNLSAKGRKFAIILSRFNQFIGDKLLDGAIDCLRRHDADEDKIEVYRVPGSFEIPCLAKHLADSKKFDAILCLGAVIRGDTPHFEFIAREVAKGVAQVSMDSGVPTIFGVITADTQEQAIERAGTKAGNRGWDAAISAVEMSNLLGRINKSK</sequence>
<keyword evidence="5 8" id="KW-0808">Transferase</keyword>
<evidence type="ECO:0000256" key="2">
    <source>
        <dbReference type="ARBA" id="ARBA00007424"/>
    </source>
</evidence>
<feature type="active site" description="Proton donor" evidence="8">
    <location>
        <position position="88"/>
    </location>
</feature>
<organism evidence="9 11">
    <name type="scientific">candidate division TA06 bacterium</name>
    <dbReference type="NCBI Taxonomy" id="2250710"/>
    <lineage>
        <taxon>Bacteria</taxon>
        <taxon>Bacteria division TA06</taxon>
    </lineage>
</organism>
<dbReference type="Proteomes" id="UP000315534">
    <property type="component" value="Unassembled WGS sequence"/>
</dbReference>
<dbReference type="FunFam" id="3.40.50.960:FF:000001">
    <property type="entry name" value="6,7-dimethyl-8-ribityllumazine synthase"/>
    <property type="match status" value="1"/>
</dbReference>
<dbReference type="GO" id="GO:0005829">
    <property type="term" value="C:cytosol"/>
    <property type="evidence" value="ECO:0007669"/>
    <property type="project" value="TreeGrafter"/>
</dbReference>
<dbReference type="InterPro" id="IPR036467">
    <property type="entry name" value="LS/RS_sf"/>
</dbReference>
<proteinExistence type="inferred from homology"/>
<evidence type="ECO:0000313" key="10">
    <source>
        <dbReference type="EMBL" id="TET80214.1"/>
    </source>
</evidence>
<evidence type="ECO:0000313" key="11">
    <source>
        <dbReference type="Proteomes" id="UP000315525"/>
    </source>
</evidence>
<dbReference type="PANTHER" id="PTHR21058:SF0">
    <property type="entry name" value="6,7-DIMETHYL-8-RIBITYLLUMAZINE SYNTHASE"/>
    <property type="match status" value="1"/>
</dbReference>
<evidence type="ECO:0000256" key="1">
    <source>
        <dbReference type="ARBA" id="ARBA00004917"/>
    </source>
</evidence>
<dbReference type="Pfam" id="PF00885">
    <property type="entry name" value="DMRL_synthase"/>
    <property type="match status" value="1"/>
</dbReference>
<accession>A0A523UX18</accession>
<dbReference type="EC" id="2.5.1.78" evidence="3 8"/>
<dbReference type="UniPathway" id="UPA00275">
    <property type="reaction ID" value="UER00404"/>
</dbReference>
<evidence type="ECO:0000256" key="3">
    <source>
        <dbReference type="ARBA" id="ARBA00012664"/>
    </source>
</evidence>
<feature type="binding site" evidence="8">
    <location>
        <begin position="80"/>
        <end position="82"/>
    </location>
    <ligand>
        <name>5-amino-6-(D-ribitylamino)uracil</name>
        <dbReference type="ChEBI" id="CHEBI:15934"/>
    </ligand>
</feature>
<dbReference type="HAMAP" id="MF_00178">
    <property type="entry name" value="Lumazine_synth"/>
    <property type="match status" value="1"/>
</dbReference>
<comment type="caution">
    <text evidence="9">The sequence shown here is derived from an EMBL/GenBank/DDBJ whole genome shotgun (WGS) entry which is preliminary data.</text>
</comment>
<evidence type="ECO:0000256" key="8">
    <source>
        <dbReference type="HAMAP-Rule" id="MF_00178"/>
    </source>
</evidence>
<dbReference type="EMBL" id="SOIP01000360">
    <property type="protein sequence ID" value="TET80214.1"/>
    <property type="molecule type" value="Genomic_DNA"/>
</dbReference>
<dbReference type="GO" id="GO:0009349">
    <property type="term" value="C:riboflavin synthase complex"/>
    <property type="evidence" value="ECO:0007669"/>
    <property type="project" value="UniProtKB-UniRule"/>
</dbReference>
<dbReference type="Gene3D" id="3.40.50.960">
    <property type="entry name" value="Lumazine/riboflavin synthase"/>
    <property type="match status" value="1"/>
</dbReference>
<evidence type="ECO:0000256" key="4">
    <source>
        <dbReference type="ARBA" id="ARBA00022619"/>
    </source>
</evidence>
<dbReference type="PANTHER" id="PTHR21058">
    <property type="entry name" value="6,7-DIMETHYL-8-RIBITYLLUMAZINE SYNTHASE DMRL SYNTHASE LUMAZINE SYNTHASE"/>
    <property type="match status" value="1"/>
</dbReference>
<dbReference type="GO" id="GO:0000906">
    <property type="term" value="F:6,7-dimethyl-8-ribityllumazine synthase activity"/>
    <property type="evidence" value="ECO:0007669"/>
    <property type="project" value="UniProtKB-UniRule"/>
</dbReference>
<protein>
    <recommendedName>
        <fullName evidence="7 8">6,7-dimethyl-8-ribityllumazine synthase</fullName>
        <shortName evidence="8">DMRL synthase</shortName>
        <shortName evidence="8">LS</shortName>
        <shortName evidence="8">Lumazine synthase</shortName>
        <ecNumber evidence="3 8">2.5.1.78</ecNumber>
    </recommendedName>
</protein>
<comment type="catalytic activity">
    <reaction evidence="6 8">
        <text>(2S)-2-hydroxy-3-oxobutyl phosphate + 5-amino-6-(D-ribitylamino)uracil = 6,7-dimethyl-8-(1-D-ribityl)lumazine + phosphate + 2 H2O + H(+)</text>
        <dbReference type="Rhea" id="RHEA:26152"/>
        <dbReference type="ChEBI" id="CHEBI:15377"/>
        <dbReference type="ChEBI" id="CHEBI:15378"/>
        <dbReference type="ChEBI" id="CHEBI:15934"/>
        <dbReference type="ChEBI" id="CHEBI:43474"/>
        <dbReference type="ChEBI" id="CHEBI:58201"/>
        <dbReference type="ChEBI" id="CHEBI:58830"/>
        <dbReference type="EC" id="2.5.1.78"/>
    </reaction>
</comment>
<dbReference type="InterPro" id="IPR034964">
    <property type="entry name" value="LS"/>
</dbReference>
<dbReference type="NCBIfam" id="NF000812">
    <property type="entry name" value="PRK00061.1-4"/>
    <property type="match status" value="1"/>
</dbReference>